<feature type="domain" description="Glycosyl transferase family 1" evidence="2">
    <location>
        <begin position="193"/>
        <end position="349"/>
    </location>
</feature>
<organism evidence="4 5">
    <name type="scientific">Niabella digestorum</name>
    <dbReference type="NCBI Taxonomy" id="3117701"/>
    <lineage>
        <taxon>Bacteria</taxon>
        <taxon>Pseudomonadati</taxon>
        <taxon>Bacteroidota</taxon>
        <taxon>Chitinophagia</taxon>
        <taxon>Chitinophagales</taxon>
        <taxon>Chitinophagaceae</taxon>
        <taxon>Niabella</taxon>
    </lineage>
</organism>
<dbReference type="RefSeq" id="WP_330973304.1">
    <property type="nucleotide sequence ID" value="NZ_JAZGLY010000001.1"/>
</dbReference>
<keyword evidence="1" id="KW-0808">Transferase</keyword>
<evidence type="ECO:0000313" key="5">
    <source>
        <dbReference type="Proteomes" id="UP001357452"/>
    </source>
</evidence>
<gene>
    <name evidence="4" type="ORF">V2H41_01300</name>
</gene>
<accession>A0ABU7RD18</accession>
<evidence type="ECO:0000259" key="2">
    <source>
        <dbReference type="Pfam" id="PF00534"/>
    </source>
</evidence>
<dbReference type="Pfam" id="PF00534">
    <property type="entry name" value="Glycos_transf_1"/>
    <property type="match status" value="1"/>
</dbReference>
<comment type="caution">
    <text evidence="4">The sequence shown here is derived from an EMBL/GenBank/DDBJ whole genome shotgun (WGS) entry which is preliminary data.</text>
</comment>
<dbReference type="EMBL" id="JAZGLY010000001">
    <property type="protein sequence ID" value="MEE6185898.1"/>
    <property type="molecule type" value="Genomic_DNA"/>
</dbReference>
<evidence type="ECO:0000256" key="1">
    <source>
        <dbReference type="ARBA" id="ARBA00022679"/>
    </source>
</evidence>
<reference evidence="4 5" key="1">
    <citation type="submission" date="2024-01" db="EMBL/GenBank/DDBJ databases">
        <title>Niabella digestum sp. nov., isolated from waste digestion system.</title>
        <authorList>
            <person name="Zhang L."/>
        </authorList>
    </citation>
    <scope>NUCLEOTIDE SEQUENCE [LARGE SCALE GENOMIC DNA]</scope>
    <source>
        <strain evidence="4 5">A18</strain>
    </source>
</reference>
<evidence type="ECO:0000259" key="3">
    <source>
        <dbReference type="Pfam" id="PF13439"/>
    </source>
</evidence>
<dbReference type="Gene3D" id="3.40.50.2000">
    <property type="entry name" value="Glycogen Phosphorylase B"/>
    <property type="match status" value="2"/>
</dbReference>
<sequence length="372" mass="42925">MTIAVNCWTLRNKNIDGIGNVIIESMRPMIQQHPETHFMMLCDKNFTEDYFSFPNVSIHRIFPPYRHPLLYILHMEWTLTRFLNKHQPNVFVGMDGMISLSYSGKQIALIHDLNFEHYPETLPLRNRLYYRYFFKKFAHKADKIVAVSKYTKNDIITTYNVDRTKIDVITLGAKKIFQPLSTDRITSTRQQYAKGQPYFFFVGSMHARKNILRLMQAFDLFKQATGSPLQLMLAGNILWEADEIKQVYQQLIFKEDIIFPGRVNDDELAALLGSAYALAFVPLFEGFGLPIVEAFRAGIPVICSNTSSMPEVAGDAALLVDPLDVHSIKKAMIQLATDNTLYQNLQQKGLERSVLFEWEKTSQDLWYSITQI</sequence>
<dbReference type="InterPro" id="IPR028098">
    <property type="entry name" value="Glyco_trans_4-like_N"/>
</dbReference>
<proteinExistence type="predicted"/>
<dbReference type="SUPFAM" id="SSF53756">
    <property type="entry name" value="UDP-Glycosyltransferase/glycogen phosphorylase"/>
    <property type="match status" value="1"/>
</dbReference>
<dbReference type="Pfam" id="PF13439">
    <property type="entry name" value="Glyco_transf_4"/>
    <property type="match status" value="1"/>
</dbReference>
<dbReference type="Proteomes" id="UP001357452">
    <property type="component" value="Unassembled WGS sequence"/>
</dbReference>
<evidence type="ECO:0000313" key="4">
    <source>
        <dbReference type="EMBL" id="MEE6185898.1"/>
    </source>
</evidence>
<dbReference type="PANTHER" id="PTHR46401">
    <property type="entry name" value="GLYCOSYLTRANSFERASE WBBK-RELATED"/>
    <property type="match status" value="1"/>
</dbReference>
<keyword evidence="5" id="KW-1185">Reference proteome</keyword>
<dbReference type="CDD" id="cd03809">
    <property type="entry name" value="GT4_MtfB-like"/>
    <property type="match status" value="1"/>
</dbReference>
<dbReference type="InterPro" id="IPR001296">
    <property type="entry name" value="Glyco_trans_1"/>
</dbReference>
<name>A0ABU7RD18_9BACT</name>
<protein>
    <submittedName>
        <fullName evidence="4">Glycosyltransferase family 1 protein</fullName>
    </submittedName>
</protein>
<feature type="domain" description="Glycosyltransferase subfamily 4-like N-terminal" evidence="3">
    <location>
        <begin position="17"/>
        <end position="171"/>
    </location>
</feature>
<dbReference type="PANTHER" id="PTHR46401:SF2">
    <property type="entry name" value="GLYCOSYLTRANSFERASE WBBK-RELATED"/>
    <property type="match status" value="1"/>
</dbReference>